<dbReference type="InterPro" id="IPR002125">
    <property type="entry name" value="CMP_dCMP_dom"/>
</dbReference>
<accession>A0A2G4T6L4</accession>
<dbReference type="InterPro" id="IPR050202">
    <property type="entry name" value="Cyt/Deoxycyt_deaminase"/>
</dbReference>
<dbReference type="GO" id="GO:0008270">
    <property type="term" value="F:zinc ion binding"/>
    <property type="evidence" value="ECO:0007669"/>
    <property type="project" value="TreeGrafter"/>
</dbReference>
<evidence type="ECO:0000259" key="2">
    <source>
        <dbReference type="PROSITE" id="PS51747"/>
    </source>
</evidence>
<dbReference type="CDD" id="cd01283">
    <property type="entry name" value="cytidine_deaminase"/>
    <property type="match status" value="1"/>
</dbReference>
<dbReference type="NCBIfam" id="NF004064">
    <property type="entry name" value="PRK05578.1"/>
    <property type="match status" value="1"/>
</dbReference>
<dbReference type="SUPFAM" id="SSF53927">
    <property type="entry name" value="Cytidine deaminase-like"/>
    <property type="match status" value="1"/>
</dbReference>
<dbReference type="GO" id="GO:0055086">
    <property type="term" value="P:nucleobase-containing small molecule metabolic process"/>
    <property type="evidence" value="ECO:0007669"/>
    <property type="project" value="UniProtKB-ARBA"/>
</dbReference>
<keyword evidence="4" id="KW-1185">Reference proteome</keyword>
<dbReference type="GO" id="GO:0072527">
    <property type="term" value="P:pyrimidine-containing compound metabolic process"/>
    <property type="evidence" value="ECO:0007669"/>
    <property type="project" value="UniProtKB-ARBA"/>
</dbReference>
<sequence length="158" mass="17506">MTSINKEQLQDLFEKALKAREYSYSPYSKFRVGAALLSDDGTVFTGNKDIAMCILILMLNSLGCNVENASYGAAICAERTAFVKAVSEGHRKFTALAVSTDQEEFVSPCGICRQFISEFVTASTPVYFLNAKGDHREYTFGQLLPLAFGLEQGERYLQ</sequence>
<dbReference type="GO" id="GO:0004126">
    <property type="term" value="F:cytidine deaminase activity"/>
    <property type="evidence" value="ECO:0007669"/>
    <property type="project" value="TreeGrafter"/>
</dbReference>
<dbReference type="PANTHER" id="PTHR11644">
    <property type="entry name" value="CYTIDINE DEAMINASE"/>
    <property type="match status" value="1"/>
</dbReference>
<dbReference type="RefSeq" id="XP_023470368.1">
    <property type="nucleotide sequence ID" value="XM_023610385.1"/>
</dbReference>
<dbReference type="InterPro" id="IPR016193">
    <property type="entry name" value="Cytidine_deaminase-like"/>
</dbReference>
<dbReference type="Gene3D" id="3.40.140.10">
    <property type="entry name" value="Cytidine Deaminase, domain 2"/>
    <property type="match status" value="1"/>
</dbReference>
<dbReference type="EMBL" id="KZ303843">
    <property type="protein sequence ID" value="PHZ16660.1"/>
    <property type="molecule type" value="Genomic_DNA"/>
</dbReference>
<name>A0A2G4T6L4_RHIZD</name>
<dbReference type="PROSITE" id="PS51747">
    <property type="entry name" value="CYT_DCMP_DEAMINASES_2"/>
    <property type="match status" value="1"/>
</dbReference>
<comment type="similarity">
    <text evidence="1">Belongs to the cytidine and deoxycytidylate deaminase family.</text>
</comment>
<dbReference type="GO" id="GO:0005829">
    <property type="term" value="C:cytosol"/>
    <property type="evidence" value="ECO:0007669"/>
    <property type="project" value="TreeGrafter"/>
</dbReference>
<evidence type="ECO:0000256" key="1">
    <source>
        <dbReference type="ARBA" id="ARBA00006576"/>
    </source>
</evidence>
<dbReference type="Proteomes" id="UP000242254">
    <property type="component" value="Unassembled WGS sequence"/>
</dbReference>
<feature type="domain" description="CMP/dCMP-type deaminase" evidence="2">
    <location>
        <begin position="7"/>
        <end position="151"/>
    </location>
</feature>
<dbReference type="STRING" id="1340429.A0A2G4T6L4"/>
<dbReference type="PANTHER" id="PTHR11644:SF2">
    <property type="entry name" value="CYTIDINE DEAMINASE"/>
    <property type="match status" value="1"/>
</dbReference>
<protein>
    <submittedName>
        <fullName evidence="3">Cytidine deaminase</fullName>
    </submittedName>
</protein>
<dbReference type="Pfam" id="PF00383">
    <property type="entry name" value="dCMP_cyt_deam_1"/>
    <property type="match status" value="1"/>
</dbReference>
<reference evidence="3 4" key="1">
    <citation type="journal article" date="2016" name="Proc. Natl. Acad. Sci. U.S.A.">
        <title>Lipid metabolic changes in an early divergent fungus govern the establishment of a mutualistic symbiosis with endobacteria.</title>
        <authorList>
            <person name="Lastovetsky O.A."/>
            <person name="Gaspar M.L."/>
            <person name="Mondo S.J."/>
            <person name="LaButti K.M."/>
            <person name="Sandor L."/>
            <person name="Grigoriev I.V."/>
            <person name="Henry S.A."/>
            <person name="Pawlowska T.E."/>
        </authorList>
    </citation>
    <scope>NUCLEOTIDE SEQUENCE [LARGE SCALE GENOMIC DNA]</scope>
    <source>
        <strain evidence="3 4">ATCC 52813</strain>
    </source>
</reference>
<gene>
    <name evidence="3" type="ORF">RHIMIDRAFT_247152</name>
</gene>
<dbReference type="AlphaFoldDB" id="A0A2G4T6L4"/>
<evidence type="ECO:0000313" key="4">
    <source>
        <dbReference type="Proteomes" id="UP000242254"/>
    </source>
</evidence>
<proteinExistence type="inferred from homology"/>
<organism evidence="3 4">
    <name type="scientific">Rhizopus microsporus ATCC 52813</name>
    <dbReference type="NCBI Taxonomy" id="1340429"/>
    <lineage>
        <taxon>Eukaryota</taxon>
        <taxon>Fungi</taxon>
        <taxon>Fungi incertae sedis</taxon>
        <taxon>Mucoromycota</taxon>
        <taxon>Mucoromycotina</taxon>
        <taxon>Mucoromycetes</taxon>
        <taxon>Mucorales</taxon>
        <taxon>Mucorineae</taxon>
        <taxon>Rhizopodaceae</taxon>
        <taxon>Rhizopus</taxon>
    </lineage>
</organism>
<dbReference type="GeneID" id="35441375"/>
<evidence type="ECO:0000313" key="3">
    <source>
        <dbReference type="EMBL" id="PHZ16660.1"/>
    </source>
</evidence>